<dbReference type="GO" id="GO:0016538">
    <property type="term" value="F:cyclin-dependent protein serine/threonine kinase regulator activity"/>
    <property type="evidence" value="ECO:0007669"/>
    <property type="project" value="InterPro"/>
</dbReference>
<feature type="region of interest" description="Disordered" evidence="6">
    <location>
        <begin position="1"/>
        <end position="21"/>
    </location>
</feature>
<keyword evidence="2" id="KW-0132">Cell division</keyword>
<evidence type="ECO:0000256" key="4">
    <source>
        <dbReference type="ARBA" id="ARBA00023306"/>
    </source>
</evidence>
<dbReference type="InterPro" id="IPR048258">
    <property type="entry name" value="Cyclins_cyclin-box"/>
</dbReference>
<feature type="domain" description="Cyclin C-terminal" evidence="8">
    <location>
        <begin position="240"/>
        <end position="360"/>
    </location>
</feature>
<dbReference type="FunFam" id="1.10.472.10:FF:000167">
    <property type="entry name" value="Mitotic cyclin 6"/>
    <property type="match status" value="1"/>
</dbReference>
<dbReference type="PANTHER" id="PTHR10177">
    <property type="entry name" value="CYCLINS"/>
    <property type="match status" value="1"/>
</dbReference>
<protein>
    <submittedName>
        <fullName evidence="9">Uncharacterized protein</fullName>
    </submittedName>
</protein>
<dbReference type="Pfam" id="PF00134">
    <property type="entry name" value="Cyclin_N"/>
    <property type="match status" value="1"/>
</dbReference>
<accession>A0A2Z7BG23</accession>
<feature type="domain" description="Cyclin-like" evidence="7">
    <location>
        <begin position="147"/>
        <end position="231"/>
    </location>
</feature>
<dbReference type="AlphaFoldDB" id="A0A2Z7BG23"/>
<dbReference type="GO" id="GO:0051301">
    <property type="term" value="P:cell division"/>
    <property type="evidence" value="ECO:0007669"/>
    <property type="project" value="UniProtKB-KW"/>
</dbReference>
<dbReference type="Pfam" id="PF02984">
    <property type="entry name" value="Cyclin_C"/>
    <property type="match status" value="1"/>
</dbReference>
<dbReference type="InterPro" id="IPR036915">
    <property type="entry name" value="Cyclin-like_sf"/>
</dbReference>
<dbReference type="InterPro" id="IPR039361">
    <property type="entry name" value="Cyclin"/>
</dbReference>
<dbReference type="SMART" id="SM01332">
    <property type="entry name" value="Cyclin_C"/>
    <property type="match status" value="1"/>
</dbReference>
<dbReference type="InterPro" id="IPR013763">
    <property type="entry name" value="Cyclin-like_dom"/>
</dbReference>
<evidence type="ECO:0000256" key="2">
    <source>
        <dbReference type="ARBA" id="ARBA00022618"/>
    </source>
</evidence>
<dbReference type="InterPro" id="IPR046965">
    <property type="entry name" value="Cyclin_A/B-like"/>
</dbReference>
<keyword evidence="3 5" id="KW-0195">Cyclin</keyword>
<keyword evidence="4" id="KW-0131">Cell cycle</keyword>
<dbReference type="InterPro" id="IPR006671">
    <property type="entry name" value="Cyclin_N"/>
</dbReference>
<proteinExistence type="inferred from homology"/>
<dbReference type="Proteomes" id="UP000250235">
    <property type="component" value="Unassembled WGS sequence"/>
</dbReference>
<feature type="compositionally biased region" description="Basic and acidic residues" evidence="6">
    <location>
        <begin position="1"/>
        <end position="20"/>
    </location>
</feature>
<evidence type="ECO:0000313" key="10">
    <source>
        <dbReference type="Proteomes" id="UP000250235"/>
    </source>
</evidence>
<feature type="domain" description="Cyclin-like" evidence="7">
    <location>
        <begin position="246"/>
        <end position="329"/>
    </location>
</feature>
<reference evidence="9 10" key="1">
    <citation type="journal article" date="2015" name="Proc. Natl. Acad. Sci. U.S.A.">
        <title>The resurrection genome of Boea hygrometrica: A blueprint for survival of dehydration.</title>
        <authorList>
            <person name="Xiao L."/>
            <person name="Yang G."/>
            <person name="Zhang L."/>
            <person name="Yang X."/>
            <person name="Zhao S."/>
            <person name="Ji Z."/>
            <person name="Zhou Q."/>
            <person name="Hu M."/>
            <person name="Wang Y."/>
            <person name="Chen M."/>
            <person name="Xu Y."/>
            <person name="Jin H."/>
            <person name="Xiao X."/>
            <person name="Hu G."/>
            <person name="Bao F."/>
            <person name="Hu Y."/>
            <person name="Wan P."/>
            <person name="Li L."/>
            <person name="Deng X."/>
            <person name="Kuang T."/>
            <person name="Xiang C."/>
            <person name="Zhu J.K."/>
            <person name="Oliver M.J."/>
            <person name="He Y."/>
        </authorList>
    </citation>
    <scope>NUCLEOTIDE SEQUENCE [LARGE SCALE GENOMIC DNA]</scope>
    <source>
        <strain evidence="10">cv. XS01</strain>
    </source>
</reference>
<dbReference type="SUPFAM" id="SSF47954">
    <property type="entry name" value="Cyclin-like"/>
    <property type="match status" value="2"/>
</dbReference>
<dbReference type="SMART" id="SM00385">
    <property type="entry name" value="CYCLIN"/>
    <property type="match status" value="2"/>
</dbReference>
<name>A0A2Z7BG23_9LAMI</name>
<evidence type="ECO:0000256" key="1">
    <source>
        <dbReference type="ARBA" id="ARBA00006955"/>
    </source>
</evidence>
<dbReference type="InterPro" id="IPR004367">
    <property type="entry name" value="Cyclin_C-dom"/>
</dbReference>
<sequence length="362" mass="41806">MADKENQLCDRRRDSRKRGYESTLTLPKAIEKRAVLGELTNSITPNGCRLNLKQGPGKTRKRKPDPAPSEEDVAVVAEEKVNNEIRVNVAAVGVRSGSNELPGTGHASLIYQHLHSLEVNETRRPLSNYMEKVQKDIKPVMREVLIDWLVEVAEEYKFVSDTLYLAVAYIDRYLSSSELNRNKLQLLGVSCMFIAAKFEEVSPPHIEDFCYITDNTYTKEEVVLMERDVLKFLDFEMGNPSIKTFLRLTKFSIFQFSNLQFDFLCCYLAELSLLEYRCIQYIPSKVAASAIFLSRFILQPNFHPWSPVLQQYTGYRPFELKDCVLALHYLRLKAETSTQAIRKKYMDHKVFDFVISYFSFAL</sequence>
<comment type="similarity">
    <text evidence="1">Belongs to the cyclin family. Cyclin AB subfamily.</text>
</comment>
<dbReference type="EMBL" id="KV006331">
    <property type="protein sequence ID" value="KZV33210.1"/>
    <property type="molecule type" value="Genomic_DNA"/>
</dbReference>
<evidence type="ECO:0000256" key="3">
    <source>
        <dbReference type="ARBA" id="ARBA00023127"/>
    </source>
</evidence>
<dbReference type="PIRSF" id="PIRSF001771">
    <property type="entry name" value="Cyclin_A_B_D_E"/>
    <property type="match status" value="1"/>
</dbReference>
<dbReference type="GO" id="GO:0044772">
    <property type="term" value="P:mitotic cell cycle phase transition"/>
    <property type="evidence" value="ECO:0007669"/>
    <property type="project" value="InterPro"/>
</dbReference>
<dbReference type="FunFam" id="1.10.472.10:FF:000013">
    <property type="entry name" value="Cyclin A1"/>
    <property type="match status" value="1"/>
</dbReference>
<keyword evidence="10" id="KW-1185">Reference proteome</keyword>
<evidence type="ECO:0000313" key="9">
    <source>
        <dbReference type="EMBL" id="KZV33210.1"/>
    </source>
</evidence>
<feature type="region of interest" description="Disordered" evidence="6">
    <location>
        <begin position="45"/>
        <end position="72"/>
    </location>
</feature>
<dbReference type="Gene3D" id="1.10.472.10">
    <property type="entry name" value="Cyclin-like"/>
    <property type="match status" value="2"/>
</dbReference>
<organism evidence="9 10">
    <name type="scientific">Dorcoceras hygrometricum</name>
    <dbReference type="NCBI Taxonomy" id="472368"/>
    <lineage>
        <taxon>Eukaryota</taxon>
        <taxon>Viridiplantae</taxon>
        <taxon>Streptophyta</taxon>
        <taxon>Embryophyta</taxon>
        <taxon>Tracheophyta</taxon>
        <taxon>Spermatophyta</taxon>
        <taxon>Magnoliopsida</taxon>
        <taxon>eudicotyledons</taxon>
        <taxon>Gunneridae</taxon>
        <taxon>Pentapetalae</taxon>
        <taxon>asterids</taxon>
        <taxon>lamiids</taxon>
        <taxon>Lamiales</taxon>
        <taxon>Gesneriaceae</taxon>
        <taxon>Didymocarpoideae</taxon>
        <taxon>Trichosporeae</taxon>
        <taxon>Loxocarpinae</taxon>
        <taxon>Dorcoceras</taxon>
    </lineage>
</organism>
<evidence type="ECO:0000259" key="8">
    <source>
        <dbReference type="SMART" id="SM01332"/>
    </source>
</evidence>
<evidence type="ECO:0000256" key="5">
    <source>
        <dbReference type="RuleBase" id="RU000383"/>
    </source>
</evidence>
<dbReference type="OrthoDB" id="5590282at2759"/>
<gene>
    <name evidence="9" type="ORF">F511_16244</name>
</gene>
<dbReference type="PROSITE" id="PS00292">
    <property type="entry name" value="CYCLINS"/>
    <property type="match status" value="1"/>
</dbReference>
<evidence type="ECO:0000259" key="7">
    <source>
        <dbReference type="SMART" id="SM00385"/>
    </source>
</evidence>
<evidence type="ECO:0000256" key="6">
    <source>
        <dbReference type="SAM" id="MobiDB-lite"/>
    </source>
</evidence>